<gene>
    <name evidence="2" type="ORF">BJP34_32650</name>
</gene>
<name>A0A1D8U162_9CYAN</name>
<dbReference type="GO" id="GO:0003677">
    <property type="term" value="F:DNA binding"/>
    <property type="evidence" value="ECO:0007669"/>
    <property type="project" value="InterPro"/>
</dbReference>
<sequence>MIKPQPHKEIFKLLNSLSIPIQVWMCQFNINSNYTHEDIKNDIFLVLQELIKSGRIESHLEVDEGLSLVLIKGDLREPIINPRAWLRTIALNYIRALYRKHNRFSDISSEMWESLLSTEQNNAVSYRHTHPMQYIENLELRDNIKKLPEQDSAILELFYFKKLSYAEISSHLEDNGYGRYTEETIRQKKCRGLKKLRQLYL</sequence>
<dbReference type="Pfam" id="PF08281">
    <property type="entry name" value="Sigma70_r4_2"/>
    <property type="match status" value="1"/>
</dbReference>
<dbReference type="NCBIfam" id="TIGR02937">
    <property type="entry name" value="sigma70-ECF"/>
    <property type="match status" value="1"/>
</dbReference>
<protein>
    <recommendedName>
        <fullName evidence="1">RNA polymerase sigma factor 70 region 4 type 2 domain-containing protein</fullName>
    </recommendedName>
</protein>
<dbReference type="InterPro" id="IPR013249">
    <property type="entry name" value="RNA_pol_sigma70_r4_t2"/>
</dbReference>
<dbReference type="SUPFAM" id="SSF88659">
    <property type="entry name" value="Sigma3 and sigma4 domains of RNA polymerase sigma factors"/>
    <property type="match status" value="1"/>
</dbReference>
<dbReference type="STRING" id="1458985.BJP34_32650"/>
<evidence type="ECO:0000259" key="1">
    <source>
        <dbReference type="Pfam" id="PF08281"/>
    </source>
</evidence>
<dbReference type="GO" id="GO:0016987">
    <property type="term" value="F:sigma factor activity"/>
    <property type="evidence" value="ECO:0007669"/>
    <property type="project" value="InterPro"/>
</dbReference>
<evidence type="ECO:0000313" key="3">
    <source>
        <dbReference type="Proteomes" id="UP000177870"/>
    </source>
</evidence>
<dbReference type="GO" id="GO:0006352">
    <property type="term" value="P:DNA-templated transcription initiation"/>
    <property type="evidence" value="ECO:0007669"/>
    <property type="project" value="InterPro"/>
</dbReference>
<organism evidence="2 3">
    <name type="scientific">Moorena producens PAL-8-15-08-1</name>
    <dbReference type="NCBI Taxonomy" id="1458985"/>
    <lineage>
        <taxon>Bacteria</taxon>
        <taxon>Bacillati</taxon>
        <taxon>Cyanobacteriota</taxon>
        <taxon>Cyanophyceae</taxon>
        <taxon>Coleofasciculales</taxon>
        <taxon>Coleofasciculaceae</taxon>
        <taxon>Moorena</taxon>
    </lineage>
</organism>
<evidence type="ECO:0000313" key="2">
    <source>
        <dbReference type="EMBL" id="AOX03553.1"/>
    </source>
</evidence>
<accession>A0A1D8U162</accession>
<dbReference type="Proteomes" id="UP000177870">
    <property type="component" value="Chromosome"/>
</dbReference>
<dbReference type="KEGG" id="mpro:BJP34_32650"/>
<dbReference type="RefSeq" id="WP_070395927.1">
    <property type="nucleotide sequence ID" value="NZ_CP017599.1"/>
</dbReference>
<dbReference type="EMBL" id="CP017599">
    <property type="protein sequence ID" value="AOX03553.1"/>
    <property type="molecule type" value="Genomic_DNA"/>
</dbReference>
<reference evidence="3" key="1">
    <citation type="submission" date="2016-10" db="EMBL/GenBank/DDBJ databases">
        <title>Comparative genomics uncovers the prolific and rare metabolic potential of the cyanobacterial genus Moorea.</title>
        <authorList>
            <person name="Leao T."/>
            <person name="Castelao G."/>
            <person name="Korobeynikov A."/>
            <person name="Monroe E.A."/>
            <person name="Podell S."/>
            <person name="Glukhov E."/>
            <person name="Allen E."/>
            <person name="Gerwick W.H."/>
            <person name="Gerwick L."/>
        </authorList>
    </citation>
    <scope>NUCLEOTIDE SEQUENCE [LARGE SCALE GENOMIC DNA]</scope>
    <source>
        <strain evidence="3">PAL-8-15-08-1</strain>
    </source>
</reference>
<proteinExistence type="predicted"/>
<dbReference type="AlphaFoldDB" id="A0A1D8U162"/>
<dbReference type="Gene3D" id="1.10.10.10">
    <property type="entry name" value="Winged helix-like DNA-binding domain superfamily/Winged helix DNA-binding domain"/>
    <property type="match status" value="1"/>
</dbReference>
<feature type="domain" description="RNA polymerase sigma factor 70 region 4 type 2" evidence="1">
    <location>
        <begin position="139"/>
        <end position="196"/>
    </location>
</feature>
<dbReference type="OrthoDB" id="1099849at2"/>
<dbReference type="InterPro" id="IPR013324">
    <property type="entry name" value="RNA_pol_sigma_r3/r4-like"/>
</dbReference>
<dbReference type="InterPro" id="IPR014284">
    <property type="entry name" value="RNA_pol_sigma-70_dom"/>
</dbReference>
<dbReference type="InterPro" id="IPR036388">
    <property type="entry name" value="WH-like_DNA-bd_sf"/>
</dbReference>